<dbReference type="GO" id="GO:0010181">
    <property type="term" value="F:FMN binding"/>
    <property type="evidence" value="ECO:0007669"/>
    <property type="project" value="InterPro"/>
</dbReference>
<evidence type="ECO:0000256" key="2">
    <source>
        <dbReference type="ARBA" id="ARBA00022630"/>
    </source>
</evidence>
<dbReference type="SUPFAM" id="SSF50475">
    <property type="entry name" value="FMN-binding split barrel"/>
    <property type="match status" value="1"/>
</dbReference>
<reference evidence="7" key="1">
    <citation type="submission" date="2018-05" db="EMBL/GenBank/DDBJ databases">
        <authorList>
            <person name="Lanie J.A."/>
            <person name="Ng W.-L."/>
            <person name="Kazmierczak K.M."/>
            <person name="Andrzejewski T.M."/>
            <person name="Davidsen T.M."/>
            <person name="Wayne K.J."/>
            <person name="Tettelin H."/>
            <person name="Glass J.I."/>
            <person name="Rusch D."/>
            <person name="Podicherti R."/>
            <person name="Tsui H.-C.T."/>
            <person name="Winkler M.E."/>
        </authorList>
    </citation>
    <scope>NUCLEOTIDE SEQUENCE</scope>
</reference>
<dbReference type="InterPro" id="IPR000659">
    <property type="entry name" value="Pyridox_Oxase"/>
</dbReference>
<dbReference type="Gene3D" id="2.30.110.10">
    <property type="entry name" value="Electron Transport, Fmn-binding Protein, Chain A"/>
    <property type="match status" value="1"/>
</dbReference>
<dbReference type="GO" id="GO:0008615">
    <property type="term" value="P:pyridoxine biosynthetic process"/>
    <property type="evidence" value="ECO:0007669"/>
    <property type="project" value="InterPro"/>
</dbReference>
<dbReference type="GO" id="GO:0004733">
    <property type="term" value="F:pyridoxamine phosphate oxidase activity"/>
    <property type="evidence" value="ECO:0007669"/>
    <property type="project" value="InterPro"/>
</dbReference>
<organism evidence="7">
    <name type="scientific">marine metagenome</name>
    <dbReference type="NCBI Taxonomy" id="408172"/>
    <lineage>
        <taxon>unclassified sequences</taxon>
        <taxon>metagenomes</taxon>
        <taxon>ecological metagenomes</taxon>
    </lineage>
</organism>
<keyword evidence="4" id="KW-0560">Oxidoreductase</keyword>
<dbReference type="Pfam" id="PF10590">
    <property type="entry name" value="PNP_phzG_C"/>
    <property type="match status" value="1"/>
</dbReference>
<dbReference type="InterPro" id="IPR019576">
    <property type="entry name" value="Pyridoxamine_oxidase_dimer_C"/>
</dbReference>
<feature type="domain" description="Pyridoxamine 5'-phosphate oxidase N-terminal" evidence="5">
    <location>
        <begin position="34"/>
        <end position="146"/>
    </location>
</feature>
<name>A0A381NH32_9ZZZZ</name>
<evidence type="ECO:0000256" key="3">
    <source>
        <dbReference type="ARBA" id="ARBA00022643"/>
    </source>
</evidence>
<dbReference type="InterPro" id="IPR011576">
    <property type="entry name" value="Pyridox_Oxase_N"/>
</dbReference>
<evidence type="ECO:0000256" key="4">
    <source>
        <dbReference type="ARBA" id="ARBA00023002"/>
    </source>
</evidence>
<dbReference type="PANTHER" id="PTHR10851">
    <property type="entry name" value="PYRIDOXINE-5-PHOSPHATE OXIDASE"/>
    <property type="match status" value="1"/>
</dbReference>
<dbReference type="AlphaFoldDB" id="A0A381NH32"/>
<proteinExistence type="predicted"/>
<dbReference type="PROSITE" id="PS01064">
    <property type="entry name" value="PYRIDOX_OXIDASE"/>
    <property type="match status" value="1"/>
</dbReference>
<comment type="cofactor">
    <cofactor evidence="1">
        <name>FMN</name>
        <dbReference type="ChEBI" id="CHEBI:58210"/>
    </cofactor>
</comment>
<feature type="domain" description="Pyridoxine 5'-phosphate oxidase dimerisation C-terminal" evidence="6">
    <location>
        <begin position="172"/>
        <end position="207"/>
    </location>
</feature>
<evidence type="ECO:0000259" key="5">
    <source>
        <dbReference type="Pfam" id="PF01243"/>
    </source>
</evidence>
<feature type="non-terminal residue" evidence="7">
    <location>
        <position position="1"/>
    </location>
</feature>
<dbReference type="PIRSF" id="PIRSF000190">
    <property type="entry name" value="Pyd_amn-ph_oxd"/>
    <property type="match status" value="1"/>
</dbReference>
<dbReference type="Pfam" id="PF01243">
    <property type="entry name" value="PNPOx_N"/>
    <property type="match status" value="1"/>
</dbReference>
<dbReference type="NCBIfam" id="NF004231">
    <property type="entry name" value="PRK05679.1"/>
    <property type="match status" value="1"/>
</dbReference>
<dbReference type="InterPro" id="IPR012349">
    <property type="entry name" value="Split_barrel_FMN-bd"/>
</dbReference>
<keyword evidence="3" id="KW-0288">FMN</keyword>
<dbReference type="EMBL" id="UINC01000355">
    <property type="protein sequence ID" value="SUZ53902.1"/>
    <property type="molecule type" value="Genomic_DNA"/>
</dbReference>
<protein>
    <recommendedName>
        <fullName evidence="8">Pyridoxamine 5'-phosphate oxidase putative domain-containing protein</fullName>
    </recommendedName>
</protein>
<accession>A0A381NH32</accession>
<evidence type="ECO:0000256" key="1">
    <source>
        <dbReference type="ARBA" id="ARBA00001917"/>
    </source>
</evidence>
<dbReference type="NCBIfam" id="TIGR00558">
    <property type="entry name" value="pdxH"/>
    <property type="match status" value="1"/>
</dbReference>
<gene>
    <name evidence="7" type="ORF">METZ01_LOCUS6756</name>
</gene>
<dbReference type="InterPro" id="IPR019740">
    <property type="entry name" value="Pyridox_Oxase_CS"/>
</dbReference>
<sequence>MKKIKNLRVDYSGDLIDIKKLKSNPIKQFSIWFKKAKKENIIEPNAMVLSTISKNNLLNSRTVLLKNITDKGFVFFTNYESKKANDIMHNNNVSVVFLWKKIERQVIIKGKAVKITKRDSKKYFDSRPEKSKIAAWASKQSEELHSSSDLIKRFKNFENKFKNKLIPYPNFWGGYIIYPNSIEFWQGRSSRMHDRILYEKEKNKWNIN</sequence>
<evidence type="ECO:0008006" key="8">
    <source>
        <dbReference type="Google" id="ProtNLM"/>
    </source>
</evidence>
<evidence type="ECO:0000259" key="6">
    <source>
        <dbReference type="Pfam" id="PF10590"/>
    </source>
</evidence>
<dbReference type="PANTHER" id="PTHR10851:SF0">
    <property type="entry name" value="PYRIDOXINE-5'-PHOSPHATE OXIDASE"/>
    <property type="match status" value="1"/>
</dbReference>
<feature type="non-terminal residue" evidence="7">
    <location>
        <position position="208"/>
    </location>
</feature>
<keyword evidence="2" id="KW-0285">Flavoprotein</keyword>
<evidence type="ECO:0000313" key="7">
    <source>
        <dbReference type="EMBL" id="SUZ53902.1"/>
    </source>
</evidence>